<dbReference type="HOGENOM" id="CLU_1509976_0_0_12"/>
<reference evidence="1 2" key="1">
    <citation type="journal article" date="2013" name="PLoS ONE">
        <title>Genome-Wide Relatedness of Treponema pedis, from Gingiva and Necrotic Skin Lesions of Pigs, with the Human Oral Pathogen Treponema denticola.</title>
        <authorList>
            <person name="Svartstrom O."/>
            <person name="Mushtaq M."/>
            <person name="Pringle M."/>
            <person name="Segerman B."/>
        </authorList>
    </citation>
    <scope>NUCLEOTIDE SEQUENCE [LARGE SCALE GENOMIC DNA]</scope>
    <source>
        <strain evidence="1">T A4</strain>
    </source>
</reference>
<name>S6A983_9SPIR</name>
<accession>S6A983</accession>
<sequence length="178" mass="20068">MINKKNIRENEEEFKMNKQRKSNLLAGITALLGLVFLTACPVKPASSEKQTDKKEETQVDKKEAQENILNTVWEAEVLWDDPYPETNSEHYYIYIGEDGTIYDAVKVVGTQNLKKPNPDLLATVKFKNNKFTVEGKEVPHKVTGDILTVGDFTPGNFNLKAKRITSPTGEEIKNAPQN</sequence>
<keyword evidence="2" id="KW-1185">Reference proteome</keyword>
<dbReference type="STRING" id="1291379.TPE_2652"/>
<evidence type="ECO:0000313" key="1">
    <source>
        <dbReference type="EMBL" id="AGT45124.1"/>
    </source>
</evidence>
<dbReference type="PATRIC" id="fig|1291379.3.peg.2625"/>
<dbReference type="EMBL" id="CP004120">
    <property type="protein sequence ID" value="AGT45124.1"/>
    <property type="molecule type" value="Genomic_DNA"/>
</dbReference>
<dbReference type="AlphaFoldDB" id="S6A983"/>
<dbReference type="KEGG" id="tped:TPE_2652"/>
<gene>
    <name evidence="1" type="ORF">TPE_2652</name>
</gene>
<evidence type="ECO:0000313" key="2">
    <source>
        <dbReference type="Proteomes" id="UP000015620"/>
    </source>
</evidence>
<organism evidence="1 2">
    <name type="scientific">Treponema pedis str. T A4</name>
    <dbReference type="NCBI Taxonomy" id="1291379"/>
    <lineage>
        <taxon>Bacteria</taxon>
        <taxon>Pseudomonadati</taxon>
        <taxon>Spirochaetota</taxon>
        <taxon>Spirochaetia</taxon>
        <taxon>Spirochaetales</taxon>
        <taxon>Treponemataceae</taxon>
        <taxon>Treponema</taxon>
    </lineage>
</organism>
<proteinExistence type="predicted"/>
<protein>
    <submittedName>
        <fullName evidence="1">Uncharacterized protein</fullName>
    </submittedName>
</protein>
<dbReference type="Proteomes" id="UP000015620">
    <property type="component" value="Chromosome"/>
</dbReference>